<evidence type="ECO:0000313" key="15">
    <source>
        <dbReference type="EMBL" id="SUD59544.1"/>
    </source>
</evidence>
<feature type="coiled-coil region" evidence="1">
    <location>
        <begin position="181"/>
        <end position="215"/>
    </location>
</feature>
<dbReference type="InterPro" id="IPR003346">
    <property type="entry name" value="Transposase_20"/>
</dbReference>
<dbReference type="Proteomes" id="UP000254084">
    <property type="component" value="Unassembled WGS sequence"/>
</dbReference>
<evidence type="ECO:0000313" key="10">
    <source>
        <dbReference type="EMBL" id="SUD52072.1"/>
    </source>
</evidence>
<dbReference type="EMBL" id="UGUW01000004">
    <property type="protein sequence ID" value="SUD61229.1"/>
    <property type="molecule type" value="Genomic_DNA"/>
</dbReference>
<dbReference type="EMBL" id="UGUV01000002">
    <property type="protein sequence ID" value="SUD50922.1"/>
    <property type="molecule type" value="Genomic_DNA"/>
</dbReference>
<dbReference type="PANTHER" id="PTHR33055:SF3">
    <property type="entry name" value="PUTATIVE TRANSPOSASE FOR IS117-RELATED"/>
    <property type="match status" value="1"/>
</dbReference>
<evidence type="ECO:0000313" key="7">
    <source>
        <dbReference type="EMBL" id="SUD50922.1"/>
    </source>
</evidence>
<dbReference type="EMBL" id="JAOCJE010000001">
    <property type="protein sequence ID" value="MDH1341769.1"/>
    <property type="molecule type" value="Genomic_DNA"/>
</dbReference>
<dbReference type="EMBL" id="UGUV01000002">
    <property type="protein sequence ID" value="SUD53779.1"/>
    <property type="molecule type" value="Genomic_DNA"/>
</dbReference>
<evidence type="ECO:0000259" key="2">
    <source>
        <dbReference type="Pfam" id="PF01548"/>
    </source>
</evidence>
<sequence length="338" mass="38033">MKLKRIGVDLAKQVFQVHGVDSHEQVKCRKQLKRHQMLDFFRQLEPCVVAMEACGSAHYWARELGKLGHEVRLIAPQFVKPYVKGGKNDANDAQAICEAASRPTMRYVEVKTVEQQASQSVHRIRGRLIKARTALVNEVRGLLAEFGLIESRKGVAATRELLCRAIDDSDSSMPGSMRELLRGLSEELQGYDERLKKLEQLIQREAREDERVRRLMKIEGLGPISATAIVSAVGDARQFASGRQFAAWLGLVPSQYSTGGKERLGGISKRGDKYLRTLLIHGSRSVLKHCQSKTDKRSDWLSQLMCRRNKNIATVALANKNARIIWAILSKGEQYQPC</sequence>
<accession>A0A061D2D3</accession>
<dbReference type="EMBL" id="UGUV01000002">
    <property type="protein sequence ID" value="SUD53881.1"/>
    <property type="molecule type" value="Genomic_DNA"/>
</dbReference>
<evidence type="ECO:0000313" key="19">
    <source>
        <dbReference type="Proteomes" id="UP000254084"/>
    </source>
</evidence>
<dbReference type="RefSeq" id="WP_019436603.1">
    <property type="nucleotide sequence ID" value="NZ_CP104579.1"/>
</dbReference>
<dbReference type="EMBL" id="UGUV01000002">
    <property type="protein sequence ID" value="SUD51003.1"/>
    <property type="molecule type" value="Genomic_DNA"/>
</dbReference>
<dbReference type="GO" id="GO:0006313">
    <property type="term" value="P:DNA transposition"/>
    <property type="evidence" value="ECO:0007669"/>
    <property type="project" value="InterPro"/>
</dbReference>
<evidence type="ECO:0000313" key="8">
    <source>
        <dbReference type="EMBL" id="SUD51003.1"/>
    </source>
</evidence>
<keyword evidence="1" id="KW-0175">Coiled coil</keyword>
<evidence type="ECO:0000313" key="12">
    <source>
        <dbReference type="EMBL" id="SUD53881.1"/>
    </source>
</evidence>
<dbReference type="EMBL" id="UGUW01000004">
    <property type="protein sequence ID" value="SUD61537.1"/>
    <property type="molecule type" value="Genomic_DNA"/>
</dbReference>
<evidence type="ECO:0000313" key="20">
    <source>
        <dbReference type="Proteomes" id="UP000255303"/>
    </source>
</evidence>
<evidence type="ECO:0000313" key="18">
    <source>
        <dbReference type="EMBL" id="SUD62086.1"/>
    </source>
</evidence>
<dbReference type="EMBL" id="UGUW01000004">
    <property type="protein sequence ID" value="SUD62086.1"/>
    <property type="molecule type" value="Genomic_DNA"/>
</dbReference>
<dbReference type="AlphaFoldDB" id="A0A061D2D3"/>
<evidence type="ECO:0000313" key="14">
    <source>
        <dbReference type="EMBL" id="SUD58116.1"/>
    </source>
</evidence>
<dbReference type="EMBL" id="UGUV01000002">
    <property type="protein sequence ID" value="SUD52072.1"/>
    <property type="molecule type" value="Genomic_DNA"/>
</dbReference>
<dbReference type="Proteomes" id="UP001161697">
    <property type="component" value="Unassembled WGS sequence"/>
</dbReference>
<feature type="domain" description="Transposase IS116/IS110/IS902 C-terminal" evidence="3">
    <location>
        <begin position="213"/>
        <end position="294"/>
    </location>
</feature>
<proteinExistence type="predicted"/>
<evidence type="ECO:0000313" key="6">
    <source>
        <dbReference type="EMBL" id="SUD50791.1"/>
    </source>
</evidence>
<dbReference type="EMBL" id="UGUW01000004">
    <property type="protein sequence ID" value="SUD58116.1"/>
    <property type="molecule type" value="Genomic_DNA"/>
</dbReference>
<evidence type="ECO:0000313" key="5">
    <source>
        <dbReference type="EMBL" id="MDH1341769.1"/>
    </source>
</evidence>
<dbReference type="PANTHER" id="PTHR33055">
    <property type="entry name" value="TRANSPOSASE FOR INSERTION SEQUENCE ELEMENT IS1111A"/>
    <property type="match status" value="1"/>
</dbReference>
<evidence type="ECO:0000313" key="4">
    <source>
        <dbReference type="EMBL" id="MDH1339269.1"/>
    </source>
</evidence>
<feature type="domain" description="Transposase IS110-like N-terminal" evidence="2">
    <location>
        <begin position="6"/>
        <end position="145"/>
    </location>
</feature>
<dbReference type="GO" id="GO:0003677">
    <property type="term" value="F:DNA binding"/>
    <property type="evidence" value="ECO:0007669"/>
    <property type="project" value="InterPro"/>
</dbReference>
<evidence type="ECO:0000313" key="16">
    <source>
        <dbReference type="EMBL" id="SUD61229.1"/>
    </source>
</evidence>
<dbReference type="EMBL" id="UGUW01000004">
    <property type="protein sequence ID" value="SUD59544.1"/>
    <property type="molecule type" value="Genomic_DNA"/>
</dbReference>
<accession>A0A379JSP6</accession>
<dbReference type="InterPro" id="IPR047650">
    <property type="entry name" value="Transpos_IS110"/>
</dbReference>
<dbReference type="Pfam" id="PF01548">
    <property type="entry name" value="DEDD_Tnp_IS110"/>
    <property type="match status" value="1"/>
</dbReference>
<dbReference type="EMBL" id="UGUV01000002">
    <property type="protein sequence ID" value="SUD53911.1"/>
    <property type="molecule type" value="Genomic_DNA"/>
</dbReference>
<gene>
    <name evidence="4" type="ORF">N5J11_08455</name>
    <name evidence="5" type="ORF">N5J11_21910</name>
    <name evidence="6" type="ORF">NCTC10692_01220</name>
    <name evidence="7" type="ORF">NCTC10692_01351</name>
    <name evidence="8" type="ORF">NCTC10692_01438</name>
    <name evidence="9" type="ORF">NCTC10692_01788</name>
    <name evidence="10" type="ORF">NCTC10692_02540</name>
    <name evidence="11" type="ORF">NCTC10692_04329</name>
    <name evidence="12" type="ORF">NCTC10692_04434</name>
    <name evidence="13" type="ORF">NCTC10692_04469</name>
    <name evidence="14" type="ORF">NCTC10860_00349</name>
    <name evidence="15" type="ORF">NCTC10860_01831</name>
    <name evidence="16" type="ORF">NCTC10860_03608</name>
    <name evidence="17" type="ORF">NCTC10860_03927</name>
    <name evidence="18" type="ORF">NCTC10860_04505</name>
</gene>
<evidence type="ECO:0000313" key="17">
    <source>
        <dbReference type="EMBL" id="SUD61537.1"/>
    </source>
</evidence>
<dbReference type="GO" id="GO:0004803">
    <property type="term" value="F:transposase activity"/>
    <property type="evidence" value="ECO:0007669"/>
    <property type="project" value="InterPro"/>
</dbReference>
<evidence type="ECO:0000256" key="1">
    <source>
        <dbReference type="SAM" id="Coils"/>
    </source>
</evidence>
<evidence type="ECO:0000259" key="3">
    <source>
        <dbReference type="Pfam" id="PF02371"/>
    </source>
</evidence>
<evidence type="ECO:0000313" key="9">
    <source>
        <dbReference type="EMBL" id="SUD51339.1"/>
    </source>
</evidence>
<evidence type="ECO:0000313" key="11">
    <source>
        <dbReference type="EMBL" id="SUD53779.1"/>
    </source>
</evidence>
<dbReference type="InterPro" id="IPR002525">
    <property type="entry name" value="Transp_IS110-like_N"/>
</dbReference>
<protein>
    <submittedName>
        <fullName evidence="4 8">Transposase</fullName>
    </submittedName>
</protein>
<dbReference type="Proteomes" id="UP000255303">
    <property type="component" value="Unassembled WGS sequence"/>
</dbReference>
<dbReference type="EMBL" id="JAOCJE010000001">
    <property type="protein sequence ID" value="MDH1339269.1"/>
    <property type="molecule type" value="Genomic_DNA"/>
</dbReference>
<evidence type="ECO:0000313" key="13">
    <source>
        <dbReference type="EMBL" id="SUD53911.1"/>
    </source>
</evidence>
<dbReference type="EMBL" id="UGUV01000002">
    <property type="protein sequence ID" value="SUD50791.1"/>
    <property type="molecule type" value="Genomic_DNA"/>
</dbReference>
<reference evidence="4" key="2">
    <citation type="submission" date="2022-09" db="EMBL/GenBank/DDBJ databases">
        <title>Intensive care unit water sources are persistently colonized with multi-drug resistant bacteria and are the site of extensive horizontal gene transfer of antibiotic resistance genes.</title>
        <authorList>
            <person name="Diorio-Toth L."/>
        </authorList>
    </citation>
    <scope>NUCLEOTIDE SEQUENCE</scope>
    <source>
        <strain evidence="4">GD03704</strain>
    </source>
</reference>
<reference evidence="19 20" key="1">
    <citation type="submission" date="2018-06" db="EMBL/GenBank/DDBJ databases">
        <authorList>
            <consortium name="Pathogen Informatics"/>
            <person name="Doyle S."/>
        </authorList>
    </citation>
    <scope>NUCLEOTIDE SEQUENCE [LARGE SCALE GENOMIC DNA]</scope>
    <source>
        <strain evidence="8 20">NCTC10692</strain>
        <strain evidence="14 19">NCTC10860</strain>
    </source>
</reference>
<name>A0A061D2D3_ECTOL</name>
<organism evidence="8 20">
    <name type="scientific">Ectopseudomonas oleovorans</name>
    <name type="common">Pseudomonas oleovorans</name>
    <dbReference type="NCBI Taxonomy" id="301"/>
    <lineage>
        <taxon>Bacteria</taxon>
        <taxon>Pseudomonadati</taxon>
        <taxon>Pseudomonadota</taxon>
        <taxon>Gammaproteobacteria</taxon>
        <taxon>Pseudomonadales</taxon>
        <taxon>Pseudomonadaceae</taxon>
        <taxon>Ectopseudomonas</taxon>
    </lineage>
</organism>
<dbReference type="EMBL" id="UGUV01000002">
    <property type="protein sequence ID" value="SUD51339.1"/>
    <property type="molecule type" value="Genomic_DNA"/>
</dbReference>
<dbReference type="Pfam" id="PF02371">
    <property type="entry name" value="Transposase_20"/>
    <property type="match status" value="1"/>
</dbReference>
<dbReference type="NCBIfam" id="NF033542">
    <property type="entry name" value="transpos_IS110"/>
    <property type="match status" value="1"/>
</dbReference>